<sequence length="63" mass="7390">MSPSVLRDVSHRERQAMKLRRSHRERFVEEITPTEREIRPGDQSSRGGVNFVESIKRERALEG</sequence>
<comment type="caution">
    <text evidence="1">The sequence shown here is derived from an EMBL/GenBank/DDBJ whole genome shotgun (WGS) entry which is preliminary data.</text>
</comment>
<protein>
    <submittedName>
        <fullName evidence="1">Uncharacterized protein</fullName>
    </submittedName>
</protein>
<organism evidence="1">
    <name type="scientific">Brassica cretica</name>
    <name type="common">Mustard</name>
    <dbReference type="NCBI Taxonomy" id="69181"/>
    <lineage>
        <taxon>Eukaryota</taxon>
        <taxon>Viridiplantae</taxon>
        <taxon>Streptophyta</taxon>
        <taxon>Embryophyta</taxon>
        <taxon>Tracheophyta</taxon>
        <taxon>Spermatophyta</taxon>
        <taxon>Magnoliopsida</taxon>
        <taxon>eudicotyledons</taxon>
        <taxon>Gunneridae</taxon>
        <taxon>Pentapetalae</taxon>
        <taxon>rosids</taxon>
        <taxon>malvids</taxon>
        <taxon>Brassicales</taxon>
        <taxon>Brassicaceae</taxon>
        <taxon>Brassiceae</taxon>
        <taxon>Brassica</taxon>
    </lineage>
</organism>
<name>A0A8S9IUG5_BRACR</name>
<proteinExistence type="predicted"/>
<gene>
    <name evidence="1" type="ORF">F2Q70_00001669</name>
</gene>
<dbReference type="EMBL" id="QGKY02001015">
    <property type="protein sequence ID" value="KAF2573033.1"/>
    <property type="molecule type" value="Genomic_DNA"/>
</dbReference>
<accession>A0A8S9IUG5</accession>
<dbReference type="AlphaFoldDB" id="A0A8S9IUG5"/>
<evidence type="ECO:0000313" key="1">
    <source>
        <dbReference type="EMBL" id="KAF2573033.1"/>
    </source>
</evidence>
<reference evidence="1" key="1">
    <citation type="submission" date="2019-12" db="EMBL/GenBank/DDBJ databases">
        <title>Genome sequencing and annotation of Brassica cretica.</title>
        <authorList>
            <person name="Studholme D.J."/>
            <person name="Sarris P.F."/>
        </authorList>
    </citation>
    <scope>NUCLEOTIDE SEQUENCE</scope>
    <source>
        <strain evidence="1">PFS-102/07</strain>
        <tissue evidence="1">Leaf</tissue>
    </source>
</reference>